<proteinExistence type="predicted"/>
<keyword evidence="3" id="KW-0521">NADP</keyword>
<evidence type="ECO:0000256" key="1">
    <source>
        <dbReference type="ARBA" id="ARBA00022630"/>
    </source>
</evidence>
<dbReference type="Proteomes" id="UP000219602">
    <property type="component" value="Chromosome 11"/>
</dbReference>
<protein>
    <recommendedName>
        <fullName evidence="8">Cyclohexanone 1,2-monooxygenase</fullName>
    </recommendedName>
</protein>
<reference evidence="6 7" key="2">
    <citation type="journal article" date="2017" name="Sci. Rep.">
        <title>A mobile pathogenicity chromosome in Fusarium oxysporum for infection of multiple cucurbit species.</title>
        <authorList>
            <person name="van Dam P."/>
            <person name="Fokkens L."/>
            <person name="Ayukawa Y."/>
            <person name="van der Gragt M."/>
            <person name="Ter Horst A."/>
            <person name="Brankovics B."/>
            <person name="Houterman P.M."/>
            <person name="Arie T."/>
            <person name="Rep M."/>
        </authorList>
    </citation>
    <scope>NUCLEOTIDE SEQUENCE [LARGE SCALE GENOMIC DNA]</scope>
    <source>
        <strain evidence="6 7">Forc016</strain>
    </source>
</reference>
<evidence type="ECO:0000256" key="5">
    <source>
        <dbReference type="SAM" id="MobiDB-lite"/>
    </source>
</evidence>
<dbReference type="InterPro" id="IPR020946">
    <property type="entry name" value="Flavin_mOase-like"/>
</dbReference>
<organism evidence="6 7">
    <name type="scientific">Fusarium oxysporum f. sp. radicis-cucumerinum</name>
    <dbReference type="NCBI Taxonomy" id="327505"/>
    <lineage>
        <taxon>Eukaryota</taxon>
        <taxon>Fungi</taxon>
        <taxon>Dikarya</taxon>
        <taxon>Ascomycota</taxon>
        <taxon>Pezizomycotina</taxon>
        <taxon>Sordariomycetes</taxon>
        <taxon>Hypocreomycetidae</taxon>
        <taxon>Hypocreales</taxon>
        <taxon>Nectriaceae</taxon>
        <taxon>Fusarium</taxon>
        <taxon>Fusarium oxysporum species complex</taxon>
    </lineage>
</organism>
<evidence type="ECO:0000256" key="2">
    <source>
        <dbReference type="ARBA" id="ARBA00022827"/>
    </source>
</evidence>
<evidence type="ECO:0008006" key="8">
    <source>
        <dbReference type="Google" id="ProtNLM"/>
    </source>
</evidence>
<evidence type="ECO:0000313" key="6">
    <source>
        <dbReference type="EMBL" id="PCD26188.1"/>
    </source>
</evidence>
<dbReference type="InterPro" id="IPR036188">
    <property type="entry name" value="FAD/NAD-bd_sf"/>
</dbReference>
<evidence type="ECO:0000256" key="4">
    <source>
        <dbReference type="ARBA" id="ARBA00023002"/>
    </source>
</evidence>
<name>A0A2H3GF57_FUSOX</name>
<dbReference type="GO" id="GO:0050661">
    <property type="term" value="F:NADP binding"/>
    <property type="evidence" value="ECO:0007669"/>
    <property type="project" value="InterPro"/>
</dbReference>
<accession>A0A2H3GF57</accession>
<dbReference type="SUPFAM" id="SSF51905">
    <property type="entry name" value="FAD/NAD(P)-binding domain"/>
    <property type="match status" value="1"/>
</dbReference>
<reference evidence="6 7" key="1">
    <citation type="journal article" date="2016" name="Environ. Microbiol.">
        <title>Effector profiles distinguish formae speciales of Fusarium oxysporum.</title>
        <authorList>
            <person name="van Dam P."/>
            <person name="Fokkens L."/>
            <person name="Schmidt S.M."/>
            <person name="Linmans J.H."/>
            <person name="Kistler H.C."/>
            <person name="Ma L.J."/>
            <person name="Rep M."/>
        </authorList>
    </citation>
    <scope>NUCLEOTIDE SEQUENCE [LARGE SCALE GENOMIC DNA]</scope>
    <source>
        <strain evidence="6 7">Forc016</strain>
    </source>
</reference>
<dbReference type="PANTHER" id="PTHR43098:SF5">
    <property type="entry name" value="DUAL-FUNCTIONAL MONOOXYGENASE_METHYLTRANSFERASE PSOF"/>
    <property type="match status" value="1"/>
</dbReference>
<feature type="compositionally biased region" description="Polar residues" evidence="5">
    <location>
        <begin position="13"/>
        <end position="37"/>
    </location>
</feature>
<keyword evidence="2" id="KW-0274">FAD</keyword>
<evidence type="ECO:0000256" key="3">
    <source>
        <dbReference type="ARBA" id="ARBA00022857"/>
    </source>
</evidence>
<comment type="caution">
    <text evidence="6">The sequence shown here is derived from an EMBL/GenBank/DDBJ whole genome shotgun (WGS) entry which is preliminary data.</text>
</comment>
<keyword evidence="1" id="KW-0285">Flavoprotein</keyword>
<feature type="region of interest" description="Disordered" evidence="5">
    <location>
        <begin position="13"/>
        <end position="40"/>
    </location>
</feature>
<dbReference type="Pfam" id="PF00743">
    <property type="entry name" value="FMO-like"/>
    <property type="match status" value="1"/>
</dbReference>
<dbReference type="InterPro" id="IPR050775">
    <property type="entry name" value="FAD-binding_Monooxygenases"/>
</dbReference>
<sequence length="571" mass="64281">MIGRFPSISHSLFRSSKPTYPSRKTTVPTSSQPSKSDMGSLPETLEVDALVVGAGVGGIYSTYKLTKAGLNIQCIDMASDVGGTWFWNTYPGAMSDTETYLYRYSWDKEDLRTYPWSQHYVYQPEILNYLRHVVKKHDLRKCMRFSTEMESASWDDKDGKWIISCSGDLVIKARYLVNCLGLLSKPNYPDIPGISSFAGDIVHTAKWDDKLKLEGRRVGIIGNGSTGVQVMTAIAPKVGHLVSFQRHPQYSVPSGQGQIPDGYREKINENYDEIWRDVWSSSTAFGVPESTRKTMEVTPEERRQAFQEVWDKGNGFRFMFSAFGDITTNLDANEEACNFIRSKIDEIVKDPKKAKALKPCDLYARRPLCDSGYYQIFNRDNVDIVDLRETPIQEIVPEGIKTKDGEVHKLDALIFATGFDAIEGNYLRIKITGRNGRSIKKHWGNGSTAYGAIACSGFPNMFIVSGPQGAFANFPVVIESEIDLITECILHAEKNKQNHVMEVSHKAEQQWSDLCDQLVEGSLFKTTASWIFGANVEGRKSSTKFYFGGLNRYREWAQKEIKEGFPGFTVS</sequence>
<dbReference type="PANTHER" id="PTHR43098">
    <property type="entry name" value="L-ORNITHINE N(5)-MONOOXYGENASE-RELATED"/>
    <property type="match status" value="1"/>
</dbReference>
<dbReference type="GO" id="GO:0004499">
    <property type="term" value="F:N,N-dimethylaniline monooxygenase activity"/>
    <property type="evidence" value="ECO:0007669"/>
    <property type="project" value="InterPro"/>
</dbReference>
<keyword evidence="4" id="KW-0560">Oxidoreductase</keyword>
<dbReference type="AlphaFoldDB" id="A0A2H3GF57"/>
<dbReference type="Gene3D" id="3.50.50.60">
    <property type="entry name" value="FAD/NAD(P)-binding domain"/>
    <property type="match status" value="2"/>
</dbReference>
<evidence type="ECO:0000313" key="7">
    <source>
        <dbReference type="Proteomes" id="UP000219602"/>
    </source>
</evidence>
<dbReference type="GO" id="GO:0050660">
    <property type="term" value="F:flavin adenine dinucleotide binding"/>
    <property type="evidence" value="ECO:0007669"/>
    <property type="project" value="InterPro"/>
</dbReference>
<gene>
    <name evidence="6" type="ORF">AU210_012620</name>
</gene>
<dbReference type="EMBL" id="MABQ02000009">
    <property type="protein sequence ID" value="PCD26188.1"/>
    <property type="molecule type" value="Genomic_DNA"/>
</dbReference>